<organism evidence="4 5">
    <name type="scientific">Paractinoplanes deccanensis</name>
    <dbReference type="NCBI Taxonomy" id="113561"/>
    <lineage>
        <taxon>Bacteria</taxon>
        <taxon>Bacillati</taxon>
        <taxon>Actinomycetota</taxon>
        <taxon>Actinomycetes</taxon>
        <taxon>Micromonosporales</taxon>
        <taxon>Micromonosporaceae</taxon>
        <taxon>Paractinoplanes</taxon>
    </lineage>
</organism>
<dbReference type="SUPFAM" id="SSF48452">
    <property type="entry name" value="TPR-like"/>
    <property type="match status" value="1"/>
</dbReference>
<accession>A0ABQ3Y329</accession>
<dbReference type="Pfam" id="PF13191">
    <property type="entry name" value="AAA_16"/>
    <property type="match status" value="1"/>
</dbReference>
<dbReference type="InterPro" id="IPR027417">
    <property type="entry name" value="P-loop_NTPase"/>
</dbReference>
<dbReference type="SUPFAM" id="SSF52540">
    <property type="entry name" value="P-loop containing nucleoside triphosphate hydrolases"/>
    <property type="match status" value="1"/>
</dbReference>
<dbReference type="InterPro" id="IPR011990">
    <property type="entry name" value="TPR-like_helical_dom_sf"/>
</dbReference>
<dbReference type="InterPro" id="IPR041664">
    <property type="entry name" value="AAA_16"/>
</dbReference>
<evidence type="ECO:0000259" key="3">
    <source>
        <dbReference type="Pfam" id="PF13191"/>
    </source>
</evidence>
<dbReference type="Proteomes" id="UP000609879">
    <property type="component" value="Unassembled WGS sequence"/>
</dbReference>
<evidence type="ECO:0000313" key="5">
    <source>
        <dbReference type="Proteomes" id="UP000609879"/>
    </source>
</evidence>
<comment type="caution">
    <text evidence="4">The sequence shown here is derived from an EMBL/GenBank/DDBJ whole genome shotgun (WGS) entry which is preliminary data.</text>
</comment>
<name>A0ABQ3Y329_9ACTN</name>
<keyword evidence="5" id="KW-1185">Reference proteome</keyword>
<dbReference type="Gene3D" id="3.40.50.300">
    <property type="entry name" value="P-loop containing nucleotide triphosphate hydrolases"/>
    <property type="match status" value="1"/>
</dbReference>
<dbReference type="RefSeq" id="WP_239168773.1">
    <property type="nucleotide sequence ID" value="NZ_BAAABO010000006.1"/>
</dbReference>
<reference evidence="4 5" key="1">
    <citation type="submission" date="2021-01" db="EMBL/GenBank/DDBJ databases">
        <title>Whole genome shotgun sequence of Actinoplanes deccanensis NBRC 13994.</title>
        <authorList>
            <person name="Komaki H."/>
            <person name="Tamura T."/>
        </authorList>
    </citation>
    <scope>NUCLEOTIDE SEQUENCE [LARGE SCALE GENOMIC DNA]</scope>
    <source>
        <strain evidence="4 5">NBRC 13994</strain>
    </source>
</reference>
<keyword evidence="1" id="KW-0547">Nucleotide-binding</keyword>
<keyword evidence="2" id="KW-0067">ATP-binding</keyword>
<sequence>MPQPRLLGRRREREALDRLVGGLRAGRGGVLVLRGEAGVGKTALLDHVAARGGACQVVRTAGVEPETEMTYAGLQQLCEPLMGHVARLPGPQRAALLTCFGLSKGTPPNALLAGLATLGLLTHAAAGRPLVCLIDDVQWLDRMSLVILTFVARRLTGEPVALVFAGRDPGVLDGLPELRVGGLPDAAARALLDSVLTGPIDPQVRDRIVLETHGNPLALLELSRDRTPAELAFGFGGQGTASLTGLVEDGFRRRVAALPERTRLLLLTAAVEPIGDVPLLRRALDRLGVGAEAAMEAESGGLLRLGARARFRHPLVRSAVWRSADAETLRAVHRALADATDPHQDPDRRAWHRGYATLAPDEEVAAQLEESAERAVRRGGWSAAATFLERAAELTPAPDPRAARILAAARAHTEAGAPARVPGLLAALKAESLTPRHRAEAERLSAWAAFALDSGRAAGAPLLAAARRLEELDLMAARETYLTALGATVHAGRLGGDDRSRVALAARAVPAGEEAAGLLLTALSTWCLDGYAVAVPHLRRALEAAGDEALGLLWLTVPVAHEIFDDQAWYGLSERAVAVARSTGALSALPTALSFQAGTLLHAGRFAEATGLIEEMEALAEATGLRPDPSGPLNLHALHGREPETLALAATMTADAAERGEARTAAMVDHVRAVLFNGLGRHAEALACARRAAEFPELGFHHWVLGELVEAAAACGDRATATGARDRLAARTGPAGTAWARGVQALADALAGAGGEDRFRAAIALLPRRLTLQRARARLLYGEWLHRAGRPADARTQLRVAHATFRAMGAGGLADRAGRALGSPSARHPG</sequence>
<dbReference type="PANTHER" id="PTHR16305:SF35">
    <property type="entry name" value="TRANSCRIPTIONAL ACTIVATOR DOMAIN"/>
    <property type="match status" value="1"/>
</dbReference>
<evidence type="ECO:0000256" key="1">
    <source>
        <dbReference type="ARBA" id="ARBA00022741"/>
    </source>
</evidence>
<gene>
    <name evidence="4" type="ORF">Ade02nite_30530</name>
</gene>
<protein>
    <submittedName>
        <fullName evidence="4">LuxR family transcriptional regulator</fullName>
    </submittedName>
</protein>
<feature type="domain" description="Orc1-like AAA ATPase" evidence="3">
    <location>
        <begin position="5"/>
        <end position="163"/>
    </location>
</feature>
<dbReference type="PANTHER" id="PTHR16305">
    <property type="entry name" value="TESTICULAR SOLUBLE ADENYLYL CYCLASE"/>
    <property type="match status" value="1"/>
</dbReference>
<evidence type="ECO:0000313" key="4">
    <source>
        <dbReference type="EMBL" id="GID74412.1"/>
    </source>
</evidence>
<dbReference type="EMBL" id="BOMI01000059">
    <property type="protein sequence ID" value="GID74412.1"/>
    <property type="molecule type" value="Genomic_DNA"/>
</dbReference>
<proteinExistence type="predicted"/>
<evidence type="ECO:0000256" key="2">
    <source>
        <dbReference type="ARBA" id="ARBA00022840"/>
    </source>
</evidence>